<proteinExistence type="inferred from homology"/>
<dbReference type="OrthoDB" id="2877624at2"/>
<dbReference type="EMBL" id="RQXX01000004">
    <property type="protein sequence ID" value="RVV97640.1"/>
    <property type="molecule type" value="Genomic_DNA"/>
</dbReference>
<evidence type="ECO:0000256" key="8">
    <source>
        <dbReference type="ARBA" id="ARBA00038436"/>
    </source>
</evidence>
<evidence type="ECO:0000256" key="3">
    <source>
        <dbReference type="ARBA" id="ARBA00022475"/>
    </source>
</evidence>
<comment type="subunit">
    <text evidence="9">The complex comprises the extracytoplasmic solute receptor protein and the two transmembrane proteins.</text>
</comment>
<evidence type="ECO:0000256" key="6">
    <source>
        <dbReference type="ARBA" id="ARBA00022989"/>
    </source>
</evidence>
<organism evidence="11 12">
    <name type="scientific">Mesobaculum littorinae</name>
    <dbReference type="NCBI Taxonomy" id="2486419"/>
    <lineage>
        <taxon>Bacteria</taxon>
        <taxon>Pseudomonadati</taxon>
        <taxon>Pseudomonadota</taxon>
        <taxon>Alphaproteobacteria</taxon>
        <taxon>Rhodobacterales</taxon>
        <taxon>Roseobacteraceae</taxon>
        <taxon>Mesobaculum</taxon>
    </lineage>
</organism>
<dbReference type="Proteomes" id="UP000285908">
    <property type="component" value="Unassembled WGS sequence"/>
</dbReference>
<evidence type="ECO:0000259" key="10">
    <source>
        <dbReference type="Pfam" id="PF04290"/>
    </source>
</evidence>
<dbReference type="GO" id="GO:0015740">
    <property type="term" value="P:C4-dicarboxylate transport"/>
    <property type="evidence" value="ECO:0007669"/>
    <property type="project" value="TreeGrafter"/>
</dbReference>
<comment type="subcellular location">
    <subcellularLocation>
        <location evidence="1 9">Cell inner membrane</location>
        <topology evidence="1 9">Multi-pass membrane protein</topology>
    </subcellularLocation>
</comment>
<evidence type="ECO:0000256" key="4">
    <source>
        <dbReference type="ARBA" id="ARBA00022519"/>
    </source>
</evidence>
<evidence type="ECO:0000313" key="12">
    <source>
        <dbReference type="Proteomes" id="UP000285908"/>
    </source>
</evidence>
<feature type="transmembrane region" description="Helical" evidence="9">
    <location>
        <begin position="21"/>
        <end position="44"/>
    </location>
</feature>
<reference evidence="11 12" key="1">
    <citation type="submission" date="2018-11" db="EMBL/GenBank/DDBJ databases">
        <title>Mesobaculum littorinae gen. nov., sp. nov., isolated from Littorina scabra that represents a novel genus of the order Rhodobacteraceae.</title>
        <authorList>
            <person name="Li F."/>
        </authorList>
    </citation>
    <scope>NUCLEOTIDE SEQUENCE [LARGE SCALE GENOMIC DNA]</scope>
    <source>
        <strain evidence="11 12">M0103</strain>
    </source>
</reference>
<evidence type="ECO:0000256" key="7">
    <source>
        <dbReference type="ARBA" id="ARBA00023136"/>
    </source>
</evidence>
<keyword evidence="3" id="KW-1003">Cell membrane</keyword>
<sequence length="168" mass="17669">MNGGHLLRRSERVVSGASTALAWIGGACLIAIVGVVAAGVIMRYGFQSPILGVNEIVQSAAVILVTMALPYCTARGDHVNVDVFDRLLGRWGRLAGDALARLVSIVVLVVLSYRAALKALDAAEWGDATNMLALPLWPFHAALALGAGVSALIYALELLALPRRGKVE</sequence>
<name>A0A438AG11_9RHOB</name>
<evidence type="ECO:0000256" key="5">
    <source>
        <dbReference type="ARBA" id="ARBA00022692"/>
    </source>
</evidence>
<dbReference type="GO" id="GO:0022857">
    <property type="term" value="F:transmembrane transporter activity"/>
    <property type="evidence" value="ECO:0007669"/>
    <property type="project" value="UniProtKB-UniRule"/>
</dbReference>
<dbReference type="PANTHER" id="PTHR35011:SF10">
    <property type="entry name" value="TRAP TRANSPORTER SMALL PERMEASE PROTEIN"/>
    <property type="match status" value="1"/>
</dbReference>
<evidence type="ECO:0000256" key="2">
    <source>
        <dbReference type="ARBA" id="ARBA00022448"/>
    </source>
</evidence>
<evidence type="ECO:0000256" key="9">
    <source>
        <dbReference type="RuleBase" id="RU369079"/>
    </source>
</evidence>
<comment type="similarity">
    <text evidence="8 9">Belongs to the TRAP transporter small permease family.</text>
</comment>
<dbReference type="AlphaFoldDB" id="A0A438AG11"/>
<feature type="domain" description="Tripartite ATP-independent periplasmic transporters DctQ component" evidence="10">
    <location>
        <begin position="32"/>
        <end position="160"/>
    </location>
</feature>
<keyword evidence="7 9" id="KW-0472">Membrane</keyword>
<dbReference type="Pfam" id="PF04290">
    <property type="entry name" value="DctQ"/>
    <property type="match status" value="1"/>
</dbReference>
<keyword evidence="5 9" id="KW-0812">Transmembrane</keyword>
<dbReference type="InterPro" id="IPR055348">
    <property type="entry name" value="DctQ"/>
</dbReference>
<comment type="caution">
    <text evidence="9">Lacks conserved residue(s) required for the propagation of feature annotation.</text>
</comment>
<keyword evidence="6 9" id="KW-1133">Transmembrane helix</keyword>
<keyword evidence="2 9" id="KW-0813">Transport</keyword>
<keyword evidence="12" id="KW-1185">Reference proteome</keyword>
<gene>
    <name evidence="11" type="ORF">EKE94_14010</name>
</gene>
<evidence type="ECO:0000313" key="11">
    <source>
        <dbReference type="EMBL" id="RVV97640.1"/>
    </source>
</evidence>
<keyword evidence="4 9" id="KW-0997">Cell inner membrane</keyword>
<accession>A0A438AG11</accession>
<dbReference type="PANTHER" id="PTHR35011">
    <property type="entry name" value="2,3-DIKETO-L-GULONATE TRAP TRANSPORTER SMALL PERMEASE PROTEIN YIAM"/>
    <property type="match status" value="1"/>
</dbReference>
<feature type="transmembrane region" description="Helical" evidence="9">
    <location>
        <begin position="94"/>
        <end position="116"/>
    </location>
</feature>
<dbReference type="GO" id="GO:0005886">
    <property type="term" value="C:plasma membrane"/>
    <property type="evidence" value="ECO:0007669"/>
    <property type="project" value="UniProtKB-SubCell"/>
</dbReference>
<dbReference type="InterPro" id="IPR007387">
    <property type="entry name" value="TRAP_DctQ"/>
</dbReference>
<comment type="function">
    <text evidence="9">Part of the tripartite ATP-independent periplasmic (TRAP) transport system.</text>
</comment>
<protein>
    <recommendedName>
        <fullName evidence="9">TRAP transporter small permease protein</fullName>
    </recommendedName>
</protein>
<evidence type="ECO:0000256" key="1">
    <source>
        <dbReference type="ARBA" id="ARBA00004429"/>
    </source>
</evidence>
<comment type="caution">
    <text evidence="11">The sequence shown here is derived from an EMBL/GenBank/DDBJ whole genome shotgun (WGS) entry which is preliminary data.</text>
</comment>
<feature type="transmembrane region" description="Helical" evidence="9">
    <location>
        <begin position="136"/>
        <end position="156"/>
    </location>
</feature>